<dbReference type="SUPFAM" id="SSF109854">
    <property type="entry name" value="DinB/YfiT-like putative metalloenzymes"/>
    <property type="match status" value="1"/>
</dbReference>
<name>A0ABQ1WDI9_9BACT</name>
<feature type="domain" description="DinB-like" evidence="1">
    <location>
        <begin position="30"/>
        <end position="167"/>
    </location>
</feature>
<proteinExistence type="predicted"/>
<dbReference type="Gene3D" id="1.20.120.450">
    <property type="entry name" value="dinb family like domain"/>
    <property type="match status" value="1"/>
</dbReference>
<accession>A0ABQ1WDI9</accession>
<dbReference type="Proteomes" id="UP000601361">
    <property type="component" value="Unassembled WGS sequence"/>
</dbReference>
<evidence type="ECO:0000313" key="2">
    <source>
        <dbReference type="EMBL" id="GGG27375.1"/>
    </source>
</evidence>
<comment type="caution">
    <text evidence="2">The sequence shown here is derived from an EMBL/GenBank/DDBJ whole genome shotgun (WGS) entry which is preliminary data.</text>
</comment>
<dbReference type="Pfam" id="PF12867">
    <property type="entry name" value="DinB_2"/>
    <property type="match status" value="1"/>
</dbReference>
<dbReference type="InterPro" id="IPR034660">
    <property type="entry name" value="DinB/YfiT-like"/>
</dbReference>
<evidence type="ECO:0000313" key="3">
    <source>
        <dbReference type="Proteomes" id="UP000601361"/>
    </source>
</evidence>
<dbReference type="InterPro" id="IPR024775">
    <property type="entry name" value="DinB-like"/>
</dbReference>
<sequence length="173" mass="19944">MRQYPSTESVSTWFPSPYSALTMEAVCERLRELLEVTSHHLSTCSEQELAEAPSPGRWSRKEILGHLIDSAANNHRRFVLALSTPEPLLVQSYDQDAWVRAADYQNTPTEELLSLWTSYNRLLIRLLERVPATAHDFRCQLDDGYTVTLGWLIEDYAVHLEHHVQQILDLTPR</sequence>
<reference evidence="3" key="1">
    <citation type="journal article" date="2019" name="Int. J. Syst. Evol. Microbiol.">
        <title>The Global Catalogue of Microorganisms (GCM) 10K type strain sequencing project: providing services to taxonomists for standard genome sequencing and annotation.</title>
        <authorList>
            <consortium name="The Broad Institute Genomics Platform"/>
            <consortium name="The Broad Institute Genome Sequencing Center for Infectious Disease"/>
            <person name="Wu L."/>
            <person name="Ma J."/>
        </authorList>
    </citation>
    <scope>NUCLEOTIDE SEQUENCE [LARGE SCALE GENOMIC DNA]</scope>
    <source>
        <strain evidence="3">CGMCC 1.12990</strain>
    </source>
</reference>
<keyword evidence="3" id="KW-1185">Reference proteome</keyword>
<organism evidence="2 3">
    <name type="scientific">Hymenobacter glacieicola</name>
    <dbReference type="NCBI Taxonomy" id="1562124"/>
    <lineage>
        <taxon>Bacteria</taxon>
        <taxon>Pseudomonadati</taxon>
        <taxon>Bacteroidota</taxon>
        <taxon>Cytophagia</taxon>
        <taxon>Cytophagales</taxon>
        <taxon>Hymenobacteraceae</taxon>
        <taxon>Hymenobacter</taxon>
    </lineage>
</organism>
<gene>
    <name evidence="2" type="ORF">GCM10011378_00210</name>
</gene>
<protein>
    <recommendedName>
        <fullName evidence="1">DinB-like domain-containing protein</fullName>
    </recommendedName>
</protein>
<evidence type="ECO:0000259" key="1">
    <source>
        <dbReference type="Pfam" id="PF12867"/>
    </source>
</evidence>
<dbReference type="EMBL" id="BMGS01000001">
    <property type="protein sequence ID" value="GGG27375.1"/>
    <property type="molecule type" value="Genomic_DNA"/>
</dbReference>